<dbReference type="SMART" id="SM00470">
    <property type="entry name" value="ParB"/>
    <property type="match status" value="1"/>
</dbReference>
<sequence length="279" mass="31959">MENEDMTIEKPEVVMIPVGEIVPNDWNPNVMAAQDFNDLIANMEEVGFVQPVVVVPIEEDEEGHKYRITDGENRFEAMRISDEPEIPCVIAAGLVNNEYAQQVQTVKLNKIKGTMDKGKLAALVTQMMEHKSFDEVADDLLYHDPTELEDLINSVRTSLPSEEMKEEFDQIKDDIRTADDLGSVLNRLFTQYGDTLPYNFMLFDFGGKEHIWVRMEKREYQKIKANARECLTYGITFDSIVSRVFSLMNVEKFVEKHRDFLQEASPDDASIGEVFEDGD</sequence>
<dbReference type="EMBL" id="MT143797">
    <property type="protein sequence ID" value="QJB02630.1"/>
    <property type="molecule type" value="Genomic_DNA"/>
</dbReference>
<feature type="domain" description="ParB-like N-terminal" evidence="1">
    <location>
        <begin position="14"/>
        <end position="107"/>
    </location>
</feature>
<dbReference type="InterPro" id="IPR003115">
    <property type="entry name" value="ParB_N"/>
</dbReference>
<gene>
    <name evidence="2" type="ORF">MM171B01126_0005</name>
</gene>
<dbReference type="PANTHER" id="PTHR33375:SF1">
    <property type="entry name" value="CHROMOSOME-PARTITIONING PROTEIN PARB-RELATED"/>
    <property type="match status" value="1"/>
</dbReference>
<dbReference type="PANTHER" id="PTHR33375">
    <property type="entry name" value="CHROMOSOME-PARTITIONING PROTEIN PARB-RELATED"/>
    <property type="match status" value="1"/>
</dbReference>
<proteinExistence type="predicted"/>
<dbReference type="GO" id="GO:0005694">
    <property type="term" value="C:chromosome"/>
    <property type="evidence" value="ECO:0007669"/>
    <property type="project" value="TreeGrafter"/>
</dbReference>
<name>A0A6M3M8U5_9ZZZZ</name>
<dbReference type="InterPro" id="IPR050336">
    <property type="entry name" value="Chromosome_partition/occlusion"/>
</dbReference>
<accession>A0A6M3M8U5</accession>
<dbReference type="GO" id="GO:0007059">
    <property type="term" value="P:chromosome segregation"/>
    <property type="evidence" value="ECO:0007669"/>
    <property type="project" value="TreeGrafter"/>
</dbReference>
<dbReference type="AlphaFoldDB" id="A0A6M3M8U5"/>
<dbReference type="SUPFAM" id="SSF110849">
    <property type="entry name" value="ParB/Sulfiredoxin"/>
    <property type="match status" value="1"/>
</dbReference>
<dbReference type="InterPro" id="IPR036086">
    <property type="entry name" value="ParB/Sulfiredoxin_sf"/>
</dbReference>
<evidence type="ECO:0000259" key="1">
    <source>
        <dbReference type="SMART" id="SM00470"/>
    </source>
</evidence>
<dbReference type="Gene3D" id="3.90.1530.10">
    <property type="entry name" value="Conserved hypothetical protein from pyrococcus furiosus pfu- 392566-001, ParB domain"/>
    <property type="match status" value="1"/>
</dbReference>
<protein>
    <recommendedName>
        <fullName evidence="1">ParB-like N-terminal domain-containing protein</fullName>
    </recommendedName>
</protein>
<evidence type="ECO:0000313" key="2">
    <source>
        <dbReference type="EMBL" id="QJB02630.1"/>
    </source>
</evidence>
<reference evidence="2" key="1">
    <citation type="submission" date="2020-03" db="EMBL/GenBank/DDBJ databases">
        <title>The deep terrestrial virosphere.</title>
        <authorList>
            <person name="Holmfeldt K."/>
            <person name="Nilsson E."/>
            <person name="Simone D."/>
            <person name="Lopez-Fernandez M."/>
            <person name="Wu X."/>
            <person name="de Brujin I."/>
            <person name="Lundin D."/>
            <person name="Andersson A."/>
            <person name="Bertilsson S."/>
            <person name="Dopson M."/>
        </authorList>
    </citation>
    <scope>NUCLEOTIDE SEQUENCE</scope>
    <source>
        <strain evidence="2">MM171B01126</strain>
    </source>
</reference>
<dbReference type="Pfam" id="PF02195">
    <property type="entry name" value="ParB_N"/>
    <property type="match status" value="1"/>
</dbReference>
<organism evidence="2">
    <name type="scientific">viral metagenome</name>
    <dbReference type="NCBI Taxonomy" id="1070528"/>
    <lineage>
        <taxon>unclassified sequences</taxon>
        <taxon>metagenomes</taxon>
        <taxon>organismal metagenomes</taxon>
    </lineage>
</organism>
<dbReference type="GO" id="GO:0045881">
    <property type="term" value="P:positive regulation of sporulation resulting in formation of a cellular spore"/>
    <property type="evidence" value="ECO:0007669"/>
    <property type="project" value="TreeGrafter"/>
</dbReference>